<dbReference type="InterPro" id="IPR040442">
    <property type="entry name" value="Pyrv_kinase-like_dom_sf"/>
</dbReference>
<keyword evidence="3 5" id="KW-0456">Lyase</keyword>
<dbReference type="InterPro" id="IPR050251">
    <property type="entry name" value="HpcH-HpaI_aldolase"/>
</dbReference>
<dbReference type="PANTHER" id="PTHR30502">
    <property type="entry name" value="2-KETO-3-DEOXY-L-RHAMNONATE ALDOLASE"/>
    <property type="match status" value="1"/>
</dbReference>
<dbReference type="GO" id="GO:0016832">
    <property type="term" value="F:aldehyde-lyase activity"/>
    <property type="evidence" value="ECO:0007669"/>
    <property type="project" value="TreeGrafter"/>
</dbReference>
<gene>
    <name evidence="5" type="ORF">ADEAN_000347600</name>
</gene>
<evidence type="ECO:0000256" key="3">
    <source>
        <dbReference type="ARBA" id="ARBA00023239"/>
    </source>
</evidence>
<evidence type="ECO:0000313" key="5">
    <source>
        <dbReference type="EMBL" id="CAD2216018.1"/>
    </source>
</evidence>
<evidence type="ECO:0000259" key="4">
    <source>
        <dbReference type="Pfam" id="PF03328"/>
    </source>
</evidence>
<keyword evidence="2" id="KW-0479">Metal-binding</keyword>
<evidence type="ECO:0000256" key="2">
    <source>
        <dbReference type="ARBA" id="ARBA00022723"/>
    </source>
</evidence>
<dbReference type="EMBL" id="LR877150">
    <property type="protein sequence ID" value="CAD2216018.1"/>
    <property type="molecule type" value="Genomic_DNA"/>
</dbReference>
<feature type="domain" description="HpcH/HpaI aldolase/citrate lyase" evidence="4">
    <location>
        <begin position="18"/>
        <end position="276"/>
    </location>
</feature>
<keyword evidence="6" id="KW-1185">Reference proteome</keyword>
<dbReference type="Pfam" id="PF03328">
    <property type="entry name" value="HpcH_HpaI"/>
    <property type="match status" value="1"/>
</dbReference>
<dbReference type="InterPro" id="IPR015813">
    <property type="entry name" value="Pyrv/PenolPyrv_kinase-like_dom"/>
</dbReference>
<dbReference type="InterPro" id="IPR005000">
    <property type="entry name" value="Aldolase/citrate-lyase_domain"/>
</dbReference>
<name>A0A7G2C8G0_9TRYP</name>
<dbReference type="Gene3D" id="3.20.20.60">
    <property type="entry name" value="Phosphoenolpyruvate-binding domains"/>
    <property type="match status" value="1"/>
</dbReference>
<accession>A0A7G2C8G0</accession>
<proteinExistence type="inferred from homology"/>
<protein>
    <submittedName>
        <fullName evidence="5">HpcH/HpaI aldolase/citrate lyase family, putative</fullName>
    </submittedName>
</protein>
<sequence>MSSECAQFQQDLRQGQTKYGLFLNSGSTPVCHALSYSPYDWLLVDAQHSAIDCHTVLNNITAAKANVQKHVMVRVASYNDRAGIQFALDSGADGVLIPYINHRQELEEAVSCCYYPHYVPNEGKSYHPENKTIIKGTRSFGYPVPSMSKDGSDAYVKGTVKNLLIAFQVETEDAIKNINDILTVPGVDMAFLGPFDQCLSMGIYQAHGPQEMFDTTEFQTKVVDTLSAAVAAQNKLITNEEHKILLGVFLLGNTRVSYYKSHGFRFIGLGADIEHLLTTAKQYLSGVGK</sequence>
<dbReference type="AlphaFoldDB" id="A0A7G2C8G0"/>
<dbReference type="GO" id="GO:0005737">
    <property type="term" value="C:cytoplasm"/>
    <property type="evidence" value="ECO:0007669"/>
    <property type="project" value="TreeGrafter"/>
</dbReference>
<dbReference type="SUPFAM" id="SSF51621">
    <property type="entry name" value="Phosphoenolpyruvate/pyruvate domain"/>
    <property type="match status" value="1"/>
</dbReference>
<dbReference type="GO" id="GO:0046872">
    <property type="term" value="F:metal ion binding"/>
    <property type="evidence" value="ECO:0007669"/>
    <property type="project" value="UniProtKB-KW"/>
</dbReference>
<reference evidence="5 6" key="1">
    <citation type="submission" date="2020-08" db="EMBL/GenBank/DDBJ databases">
        <authorList>
            <person name="Newling K."/>
            <person name="Davey J."/>
            <person name="Forrester S."/>
        </authorList>
    </citation>
    <scope>NUCLEOTIDE SEQUENCE [LARGE SCALE GENOMIC DNA]</scope>
    <source>
        <strain evidence="6">Crithidia deanei Carvalho (ATCC PRA-265)</strain>
    </source>
</reference>
<organism evidence="5 6">
    <name type="scientific">Angomonas deanei</name>
    <dbReference type="NCBI Taxonomy" id="59799"/>
    <lineage>
        <taxon>Eukaryota</taxon>
        <taxon>Discoba</taxon>
        <taxon>Euglenozoa</taxon>
        <taxon>Kinetoplastea</taxon>
        <taxon>Metakinetoplastina</taxon>
        <taxon>Trypanosomatida</taxon>
        <taxon>Trypanosomatidae</taxon>
        <taxon>Strigomonadinae</taxon>
        <taxon>Angomonas</taxon>
    </lineage>
</organism>
<evidence type="ECO:0000313" key="6">
    <source>
        <dbReference type="Proteomes" id="UP000515908"/>
    </source>
</evidence>
<dbReference type="VEuPathDB" id="TriTrypDB:ADEAN_000347600"/>
<comment type="similarity">
    <text evidence="1">Belongs to the HpcH/HpaI aldolase family.</text>
</comment>
<evidence type="ECO:0000256" key="1">
    <source>
        <dbReference type="ARBA" id="ARBA00005568"/>
    </source>
</evidence>
<dbReference type="Proteomes" id="UP000515908">
    <property type="component" value="Chromosome 06"/>
</dbReference>
<dbReference type="PANTHER" id="PTHR30502:SF0">
    <property type="entry name" value="PHOSPHOENOLPYRUVATE CARBOXYLASE FAMILY PROTEIN"/>
    <property type="match status" value="1"/>
</dbReference>